<name>A0A1E5PKJ2_9ACTN</name>
<organism evidence="1 2">
    <name type="scientific">Streptomyces subrutilus</name>
    <dbReference type="NCBI Taxonomy" id="36818"/>
    <lineage>
        <taxon>Bacteria</taxon>
        <taxon>Bacillati</taxon>
        <taxon>Actinomycetota</taxon>
        <taxon>Actinomycetes</taxon>
        <taxon>Kitasatosporales</taxon>
        <taxon>Streptomycetaceae</taxon>
        <taxon>Streptomyces</taxon>
    </lineage>
</organism>
<gene>
    <name evidence="1" type="ORF">BGK67_00660</name>
</gene>
<evidence type="ECO:0000313" key="2">
    <source>
        <dbReference type="Proteomes" id="UP000095705"/>
    </source>
</evidence>
<dbReference type="OrthoDB" id="4237225at2"/>
<sequence>MNMYDPPDDAGEFDVLGVYLEALRAQMSPPRFRTLVAAVQETCGLLSDGKSAQVTVPGDGFLPSDLRREYLSVLAIMITGRMDHRLVEVLGPGGTSGWVVLEAGAEYAAAAVTAVRHTVTRRHDE</sequence>
<reference evidence="1 2" key="1">
    <citation type="submission" date="2016-08" db="EMBL/GenBank/DDBJ databases">
        <title>The complete genome of Streptomyces subrutilus 10-1-1.</title>
        <authorList>
            <person name="Chen X."/>
        </authorList>
    </citation>
    <scope>NUCLEOTIDE SEQUENCE [LARGE SCALE GENOMIC DNA]</scope>
    <source>
        <strain evidence="1 2">10-1-1</strain>
    </source>
</reference>
<dbReference type="Proteomes" id="UP000095705">
    <property type="component" value="Unassembled WGS sequence"/>
</dbReference>
<protein>
    <submittedName>
        <fullName evidence="1">Uncharacterized protein</fullName>
    </submittedName>
</protein>
<dbReference type="AlphaFoldDB" id="A0A1E5PKJ2"/>
<keyword evidence="2" id="KW-1185">Reference proteome</keyword>
<dbReference type="EMBL" id="MEHK01000001">
    <property type="protein sequence ID" value="OEJ30081.1"/>
    <property type="molecule type" value="Genomic_DNA"/>
</dbReference>
<accession>A0A1E5PKJ2</accession>
<evidence type="ECO:0000313" key="1">
    <source>
        <dbReference type="EMBL" id="OEJ30081.1"/>
    </source>
</evidence>
<dbReference type="RefSeq" id="WP_069918196.1">
    <property type="nucleotide sequence ID" value="NZ_MEHK01000001.1"/>
</dbReference>
<comment type="caution">
    <text evidence="1">The sequence shown here is derived from an EMBL/GenBank/DDBJ whole genome shotgun (WGS) entry which is preliminary data.</text>
</comment>
<proteinExistence type="predicted"/>